<evidence type="ECO:0000256" key="4">
    <source>
        <dbReference type="ARBA" id="ARBA00022989"/>
    </source>
</evidence>
<organism evidence="8 9">
    <name type="scientific">Aplysia californica</name>
    <name type="common">California sea hare</name>
    <dbReference type="NCBI Taxonomy" id="6500"/>
    <lineage>
        <taxon>Eukaryota</taxon>
        <taxon>Metazoa</taxon>
        <taxon>Spiralia</taxon>
        <taxon>Lophotrochozoa</taxon>
        <taxon>Mollusca</taxon>
        <taxon>Gastropoda</taxon>
        <taxon>Heterobranchia</taxon>
        <taxon>Euthyneura</taxon>
        <taxon>Tectipleura</taxon>
        <taxon>Aplysiida</taxon>
        <taxon>Aplysioidea</taxon>
        <taxon>Aplysiidae</taxon>
        <taxon>Aplysia</taxon>
    </lineage>
</organism>
<feature type="transmembrane region" description="Helical" evidence="6">
    <location>
        <begin position="237"/>
        <end position="262"/>
    </location>
</feature>
<evidence type="ECO:0000256" key="5">
    <source>
        <dbReference type="ARBA" id="ARBA00023136"/>
    </source>
</evidence>
<gene>
    <name evidence="9" type="primary">LOC101848088</name>
</gene>
<evidence type="ECO:0000313" key="8">
    <source>
        <dbReference type="Proteomes" id="UP000694888"/>
    </source>
</evidence>
<feature type="transmembrane region" description="Helical" evidence="6">
    <location>
        <begin position="163"/>
        <end position="180"/>
    </location>
</feature>
<keyword evidence="4 6" id="KW-1133">Transmembrane helix</keyword>
<dbReference type="GeneID" id="101848088"/>
<reference evidence="9" key="1">
    <citation type="submission" date="2025-08" db="UniProtKB">
        <authorList>
            <consortium name="RefSeq"/>
        </authorList>
    </citation>
    <scope>IDENTIFICATION</scope>
</reference>
<keyword evidence="8" id="KW-1185">Reference proteome</keyword>
<comment type="similarity">
    <text evidence="2">Belongs to the steroid 5-alpha reductase family.</text>
</comment>
<feature type="transmembrane region" description="Helical" evidence="6">
    <location>
        <begin position="97"/>
        <end position="113"/>
    </location>
</feature>
<evidence type="ECO:0000256" key="6">
    <source>
        <dbReference type="SAM" id="Phobius"/>
    </source>
</evidence>
<keyword evidence="3 6" id="KW-0812">Transmembrane</keyword>
<accession>A0ABM1ADQ4</accession>
<protein>
    <submittedName>
        <fullName evidence="9">Steroid 5-alpha-reductase DET2 isoform X1</fullName>
    </submittedName>
</protein>
<dbReference type="Gene3D" id="1.20.120.1630">
    <property type="match status" value="1"/>
</dbReference>
<dbReference type="RefSeq" id="XP_012945724.1">
    <property type="nucleotide sequence ID" value="XM_013090270.2"/>
</dbReference>
<comment type="subcellular location">
    <subcellularLocation>
        <location evidence="1">Membrane</location>
        <topology evidence="1">Multi-pass membrane protein</topology>
    </subcellularLocation>
</comment>
<evidence type="ECO:0000256" key="1">
    <source>
        <dbReference type="ARBA" id="ARBA00004141"/>
    </source>
</evidence>
<dbReference type="PANTHER" id="PTHR10556:SF43">
    <property type="entry name" value="STEROID 5-ALPHA-REDUCTASE DET2"/>
    <property type="match status" value="1"/>
</dbReference>
<evidence type="ECO:0000256" key="3">
    <source>
        <dbReference type="ARBA" id="ARBA00022692"/>
    </source>
</evidence>
<feature type="transmembrane region" description="Helical" evidence="6">
    <location>
        <begin position="125"/>
        <end position="143"/>
    </location>
</feature>
<keyword evidence="5 6" id="KW-0472">Membrane</keyword>
<dbReference type="InterPro" id="IPR039357">
    <property type="entry name" value="SRD5A/TECR"/>
</dbReference>
<feature type="domain" description="3-oxo-5-alpha-steroid 4-dehydrogenase C-terminal" evidence="7">
    <location>
        <begin position="210"/>
        <end position="290"/>
    </location>
</feature>
<dbReference type="Proteomes" id="UP000694888">
    <property type="component" value="Unplaced"/>
</dbReference>
<evidence type="ECO:0000256" key="2">
    <source>
        <dbReference type="ARBA" id="ARBA00007742"/>
    </source>
</evidence>
<name>A0ABM1ADQ4_APLCA</name>
<dbReference type="PROSITE" id="PS50244">
    <property type="entry name" value="S5A_REDUCTASE"/>
    <property type="match status" value="1"/>
</dbReference>
<dbReference type="PANTHER" id="PTHR10556">
    <property type="entry name" value="3-OXO-5-ALPHA-STEROID 4-DEHYDROGENASE"/>
    <property type="match status" value="1"/>
</dbReference>
<feature type="transmembrane region" description="Helical" evidence="6">
    <location>
        <begin position="18"/>
        <end position="41"/>
    </location>
</feature>
<evidence type="ECO:0000313" key="9">
    <source>
        <dbReference type="RefSeq" id="XP_012945724.1"/>
    </source>
</evidence>
<dbReference type="Pfam" id="PF02544">
    <property type="entry name" value="Steroid_dh"/>
    <property type="match status" value="1"/>
</dbReference>
<feature type="transmembrane region" description="Helical" evidence="6">
    <location>
        <begin position="67"/>
        <end position="85"/>
    </location>
</feature>
<dbReference type="InterPro" id="IPR001104">
    <property type="entry name" value="3-oxo-5_a-steroid_4-DH_C"/>
</dbReference>
<proteinExistence type="inferred from homology"/>
<sequence length="290" mass="33048">MTFHVIPYSFYESGTTYFWVHFGLVILGFVVALATCIGQWVKPAPYGKHEREDPNWGPKIPQRLSHIISDALTGIIMFSLVFFLYSREVADKGVLNYVFYGLFLIHTLHRGLLHPLTMRYRSATVPIGITIGGLLPNVLYQWLIANHIGVAGYDSSYPYDPRFLLGILLYVIGFVINRWADWKLRSLREIKGQENHSSMIDGGGGGGGDGCNGYYIPYGGLFDLIACPNYFGELVQWIGWTLATWSLSGVVWTLFCAATFFARSRHNLQWYRDQFQHYPPNRKALIPFIF</sequence>
<evidence type="ECO:0000259" key="7">
    <source>
        <dbReference type="Pfam" id="PF02544"/>
    </source>
</evidence>